<evidence type="ECO:0000256" key="1">
    <source>
        <dbReference type="SAM" id="Phobius"/>
    </source>
</evidence>
<feature type="transmembrane region" description="Helical" evidence="1">
    <location>
        <begin position="23"/>
        <end position="45"/>
    </location>
</feature>
<keyword evidence="1" id="KW-0812">Transmembrane</keyword>
<feature type="non-terminal residue" evidence="2">
    <location>
        <position position="47"/>
    </location>
</feature>
<accession>A0A0F8XF86</accession>
<name>A0A0F8XF86_9ZZZZ</name>
<keyword evidence="1" id="KW-0472">Membrane</keyword>
<comment type="caution">
    <text evidence="2">The sequence shown here is derived from an EMBL/GenBank/DDBJ whole genome shotgun (WGS) entry which is preliminary data.</text>
</comment>
<sequence>MEYFWSIYRFLERTFFNSLIKKIVGNILPLLFLQAAGFASFFLYVQG</sequence>
<evidence type="ECO:0000313" key="2">
    <source>
        <dbReference type="EMBL" id="KKK67842.1"/>
    </source>
</evidence>
<dbReference type="AlphaFoldDB" id="A0A0F8XF86"/>
<proteinExistence type="predicted"/>
<dbReference type="EMBL" id="LAZR01059412">
    <property type="protein sequence ID" value="KKK67842.1"/>
    <property type="molecule type" value="Genomic_DNA"/>
</dbReference>
<reference evidence="2" key="1">
    <citation type="journal article" date="2015" name="Nature">
        <title>Complex archaea that bridge the gap between prokaryotes and eukaryotes.</title>
        <authorList>
            <person name="Spang A."/>
            <person name="Saw J.H."/>
            <person name="Jorgensen S.L."/>
            <person name="Zaremba-Niedzwiedzka K."/>
            <person name="Martijn J."/>
            <person name="Lind A.E."/>
            <person name="van Eijk R."/>
            <person name="Schleper C."/>
            <person name="Guy L."/>
            <person name="Ettema T.J."/>
        </authorList>
    </citation>
    <scope>NUCLEOTIDE SEQUENCE</scope>
</reference>
<keyword evidence="1" id="KW-1133">Transmembrane helix</keyword>
<gene>
    <name evidence="2" type="ORF">LCGC14_2950060</name>
</gene>
<organism evidence="2">
    <name type="scientific">marine sediment metagenome</name>
    <dbReference type="NCBI Taxonomy" id="412755"/>
    <lineage>
        <taxon>unclassified sequences</taxon>
        <taxon>metagenomes</taxon>
        <taxon>ecological metagenomes</taxon>
    </lineage>
</organism>
<protein>
    <submittedName>
        <fullName evidence="2">Uncharacterized protein</fullName>
    </submittedName>
</protein>